<reference evidence="2 3" key="1">
    <citation type="journal article" date="2016" name="Proc. Natl. Acad. Sci. U.S.A.">
        <title>Comparative genomics of biotechnologically important yeasts.</title>
        <authorList>
            <person name="Riley R."/>
            <person name="Haridas S."/>
            <person name="Wolfe K.H."/>
            <person name="Lopes M.R."/>
            <person name="Hittinger C.T."/>
            <person name="Goeker M."/>
            <person name="Salamov A.A."/>
            <person name="Wisecaver J.H."/>
            <person name="Long T.M."/>
            <person name="Calvey C.H."/>
            <person name="Aerts A.L."/>
            <person name="Barry K.W."/>
            <person name="Choi C."/>
            <person name="Clum A."/>
            <person name="Coughlan A.Y."/>
            <person name="Deshpande S."/>
            <person name="Douglass A.P."/>
            <person name="Hanson S.J."/>
            <person name="Klenk H.-P."/>
            <person name="LaButti K.M."/>
            <person name="Lapidus A."/>
            <person name="Lindquist E.A."/>
            <person name="Lipzen A.M."/>
            <person name="Meier-Kolthoff J.P."/>
            <person name="Ohm R.A."/>
            <person name="Otillar R.P."/>
            <person name="Pangilinan J.L."/>
            <person name="Peng Y."/>
            <person name="Rokas A."/>
            <person name="Rosa C.A."/>
            <person name="Scheuner C."/>
            <person name="Sibirny A.A."/>
            <person name="Slot J.C."/>
            <person name="Stielow J.B."/>
            <person name="Sun H."/>
            <person name="Kurtzman C.P."/>
            <person name="Blackwell M."/>
            <person name="Grigoriev I.V."/>
            <person name="Jeffries T.W."/>
        </authorList>
    </citation>
    <scope>NUCLEOTIDE SEQUENCE [LARGE SCALE GENOMIC DNA]</scope>
    <source>
        <strain evidence="2 3">NRRL Y-11557</strain>
    </source>
</reference>
<name>A0A1E3Q945_LIPST</name>
<evidence type="ECO:0000256" key="1">
    <source>
        <dbReference type="SAM" id="Phobius"/>
    </source>
</evidence>
<organism evidence="2 3">
    <name type="scientific">Lipomyces starkeyi NRRL Y-11557</name>
    <dbReference type="NCBI Taxonomy" id="675824"/>
    <lineage>
        <taxon>Eukaryota</taxon>
        <taxon>Fungi</taxon>
        <taxon>Dikarya</taxon>
        <taxon>Ascomycota</taxon>
        <taxon>Saccharomycotina</taxon>
        <taxon>Lipomycetes</taxon>
        <taxon>Lipomycetales</taxon>
        <taxon>Lipomycetaceae</taxon>
        <taxon>Lipomyces</taxon>
    </lineage>
</organism>
<keyword evidence="3" id="KW-1185">Reference proteome</keyword>
<accession>A0A1E3Q945</accession>
<sequence>MSVRLVNNPSFDLTLSTHLFSSLYLHFSQMMINEMLYMLDKNSDVIFAALRVTLWMCTTLSERGPEKSQSLRKTSPIALPCGRRSFLRMVGTLIQKRFHCRQMRLLYSVVLVYHDVDYLFVICCILSISLLHYVL</sequence>
<protein>
    <submittedName>
        <fullName evidence="2">Uncharacterized protein</fullName>
    </submittedName>
</protein>
<evidence type="ECO:0000313" key="2">
    <source>
        <dbReference type="EMBL" id="ODQ74004.1"/>
    </source>
</evidence>
<feature type="transmembrane region" description="Helical" evidence="1">
    <location>
        <begin position="105"/>
        <end position="134"/>
    </location>
</feature>
<evidence type="ECO:0000313" key="3">
    <source>
        <dbReference type="Proteomes" id="UP000094385"/>
    </source>
</evidence>
<dbReference type="Proteomes" id="UP000094385">
    <property type="component" value="Unassembled WGS sequence"/>
</dbReference>
<keyword evidence="1" id="KW-0472">Membrane</keyword>
<keyword evidence="1" id="KW-1133">Transmembrane helix</keyword>
<keyword evidence="1" id="KW-0812">Transmembrane</keyword>
<gene>
    <name evidence="2" type="ORF">LIPSTDRAFT_277029</name>
</gene>
<dbReference type="EMBL" id="KV454293">
    <property type="protein sequence ID" value="ODQ74004.1"/>
    <property type="molecule type" value="Genomic_DNA"/>
</dbReference>
<proteinExistence type="predicted"/>
<dbReference type="AlphaFoldDB" id="A0A1E3Q945"/>